<feature type="compositionally biased region" description="Low complexity" evidence="1">
    <location>
        <begin position="124"/>
        <end position="134"/>
    </location>
</feature>
<name>A0ABW2PE01_9ACTN</name>
<dbReference type="EMBL" id="JBHTCG010000022">
    <property type="protein sequence ID" value="MFC7385958.1"/>
    <property type="molecule type" value="Genomic_DNA"/>
</dbReference>
<feature type="compositionally biased region" description="Low complexity" evidence="1">
    <location>
        <begin position="159"/>
        <end position="175"/>
    </location>
</feature>
<dbReference type="PRINTS" id="PR01217">
    <property type="entry name" value="PRICHEXTENSN"/>
</dbReference>
<feature type="region of interest" description="Disordered" evidence="1">
    <location>
        <begin position="344"/>
        <end position="405"/>
    </location>
</feature>
<feature type="region of interest" description="Disordered" evidence="1">
    <location>
        <begin position="46"/>
        <end position="186"/>
    </location>
</feature>
<evidence type="ECO:0000313" key="3">
    <source>
        <dbReference type="EMBL" id="MFC7385958.1"/>
    </source>
</evidence>
<proteinExistence type="predicted"/>
<keyword evidence="4" id="KW-1185">Reference proteome</keyword>
<accession>A0ABW2PE01</accession>
<keyword evidence="2" id="KW-0472">Membrane</keyword>
<organism evidence="3 4">
    <name type="scientific">Sphaerisporangium rhizosphaerae</name>
    <dbReference type="NCBI Taxonomy" id="2269375"/>
    <lineage>
        <taxon>Bacteria</taxon>
        <taxon>Bacillati</taxon>
        <taxon>Actinomycetota</taxon>
        <taxon>Actinomycetes</taxon>
        <taxon>Streptosporangiales</taxon>
        <taxon>Streptosporangiaceae</taxon>
        <taxon>Sphaerisporangium</taxon>
    </lineage>
</organism>
<comment type="caution">
    <text evidence="3">The sequence shown here is derived from an EMBL/GenBank/DDBJ whole genome shotgun (WGS) entry which is preliminary data.</text>
</comment>
<reference evidence="4" key="1">
    <citation type="journal article" date="2019" name="Int. J. Syst. Evol. Microbiol.">
        <title>The Global Catalogue of Microorganisms (GCM) 10K type strain sequencing project: providing services to taxonomists for standard genome sequencing and annotation.</title>
        <authorList>
            <consortium name="The Broad Institute Genomics Platform"/>
            <consortium name="The Broad Institute Genome Sequencing Center for Infectious Disease"/>
            <person name="Wu L."/>
            <person name="Ma J."/>
        </authorList>
    </citation>
    <scope>NUCLEOTIDE SEQUENCE [LARGE SCALE GENOMIC DNA]</scope>
    <source>
        <strain evidence="4">CECT 7649</strain>
    </source>
</reference>
<feature type="transmembrane region" description="Helical" evidence="2">
    <location>
        <begin position="209"/>
        <end position="227"/>
    </location>
</feature>
<evidence type="ECO:0000313" key="4">
    <source>
        <dbReference type="Proteomes" id="UP001596496"/>
    </source>
</evidence>
<dbReference type="RefSeq" id="WP_380829789.1">
    <property type="nucleotide sequence ID" value="NZ_JBHTCG010000022.1"/>
</dbReference>
<keyword evidence="2" id="KW-0812">Transmembrane</keyword>
<keyword evidence="2" id="KW-1133">Transmembrane helix</keyword>
<gene>
    <name evidence="3" type="ORF">ACFQSB_27380</name>
</gene>
<evidence type="ECO:0000256" key="2">
    <source>
        <dbReference type="SAM" id="Phobius"/>
    </source>
</evidence>
<feature type="compositionally biased region" description="Low complexity" evidence="1">
    <location>
        <begin position="72"/>
        <end position="117"/>
    </location>
</feature>
<protein>
    <submittedName>
        <fullName evidence="3">Uncharacterized protein</fullName>
    </submittedName>
</protein>
<evidence type="ECO:0000256" key="1">
    <source>
        <dbReference type="SAM" id="MobiDB-lite"/>
    </source>
</evidence>
<sequence length="420" mass="42594">MSGRVHVTAVSAVLGALGLTGVVLLATAPMTAPRANAAQVVMADPTDQVEPTDPTITDDPGAGPLDTPEPDPTVTVTITTSPDPTVTRTRTVTPRPTKTATKPPKPKPTATATKTAPLAPPPTLESTPLTTAPAIPTSAPLITPTTQPVETPAPDPMVSLALASPTPTPSPTESLDAAASFDDPTPDSVPIEIRNASPEYDQLTLSRKLAIPGVLLAVLVMLGVLIFEGRVRRLAHAAAVRKAGPRSPGRHRGDELPAGLPLPGYPIYHGGTAYAPIISFVPVQGYPNVPGAPQGYGAQDPQGYGLPYDPQGYGVVYEQGHPGYGHPGDGGPIALPAGMTGAAEPWPRADAQGPAGPGAGSGLAMPGTGPQNGDQLAPGPWTPDAGARDTTLQAPLPGAVPADKPSAGLLGLFGRLRRKG</sequence>
<dbReference type="Proteomes" id="UP001596496">
    <property type="component" value="Unassembled WGS sequence"/>
</dbReference>